<dbReference type="Pfam" id="PF00486">
    <property type="entry name" value="Trans_reg_C"/>
    <property type="match status" value="1"/>
</dbReference>
<dbReference type="CDD" id="cd00383">
    <property type="entry name" value="trans_reg_C"/>
    <property type="match status" value="1"/>
</dbReference>
<organism evidence="8 9">
    <name type="scientific">Nitrobacter hamburgensis (strain DSM 10229 / NCIMB 13809 / X14)</name>
    <dbReference type="NCBI Taxonomy" id="323097"/>
    <lineage>
        <taxon>Bacteria</taxon>
        <taxon>Pseudomonadati</taxon>
        <taxon>Pseudomonadota</taxon>
        <taxon>Alphaproteobacteria</taxon>
        <taxon>Hyphomicrobiales</taxon>
        <taxon>Nitrobacteraceae</taxon>
        <taxon>Nitrobacter</taxon>
    </lineage>
</organism>
<dbReference type="PANTHER" id="PTHR12558:SF33">
    <property type="entry name" value="BLL7664 PROTEIN"/>
    <property type="match status" value="1"/>
</dbReference>
<dbReference type="InterPro" id="IPR001867">
    <property type="entry name" value="OmpR/PhoB-type_DNA-bd"/>
</dbReference>
<dbReference type="SUPFAM" id="SSF46894">
    <property type="entry name" value="C-terminal effector domain of the bipartite response regulators"/>
    <property type="match status" value="1"/>
</dbReference>
<dbReference type="InterPro" id="IPR011990">
    <property type="entry name" value="TPR-like_helical_dom_sf"/>
</dbReference>
<dbReference type="EMBL" id="CP000319">
    <property type="protein sequence ID" value="ABE63825.1"/>
    <property type="molecule type" value="Genomic_DNA"/>
</dbReference>
<gene>
    <name evidence="8" type="ordered locus">Nham_3088</name>
</gene>
<dbReference type="Proteomes" id="UP000001953">
    <property type="component" value="Chromosome"/>
</dbReference>
<dbReference type="STRING" id="323097.Nham_3088"/>
<keyword evidence="9" id="KW-1185">Reference proteome</keyword>
<dbReference type="SUPFAM" id="SSF48452">
    <property type="entry name" value="TPR-like"/>
    <property type="match status" value="1"/>
</dbReference>
<feature type="repeat" description="TPR" evidence="4">
    <location>
        <begin position="506"/>
        <end position="539"/>
    </location>
</feature>
<evidence type="ECO:0000313" key="8">
    <source>
        <dbReference type="EMBL" id="ABE63825.1"/>
    </source>
</evidence>
<dbReference type="HOGENOM" id="CLU_019981_4_0_5"/>
<feature type="repeat" description="TPR" evidence="4">
    <location>
        <begin position="435"/>
        <end position="468"/>
    </location>
</feature>
<dbReference type="PROSITE" id="PS50005">
    <property type="entry name" value="TPR"/>
    <property type="match status" value="2"/>
</dbReference>
<evidence type="ECO:0000256" key="5">
    <source>
        <dbReference type="PROSITE-ProRule" id="PRU01091"/>
    </source>
</evidence>
<name>Q1QIX2_NITHX</name>
<evidence type="ECO:0000256" key="2">
    <source>
        <dbReference type="ARBA" id="ARBA00022803"/>
    </source>
</evidence>
<sequence>MVLCFAGFQLDRPRAELRGPGGEALKLRPKTLCLLILFATNPGRVLSKRELMDAVWPNVHVGDDSLFQCIREIRTALGDERRQLVRLVSGHGYVFEAEVSVQAASSDTPVPSPVPPFSVTDAPGEPDTPGKPDVTIEPTRLSRLSGLRRPAAMIAALSVVVGLAVATAIQRAPIFEERGPPTIAVMPIKAAGGEAAAMAANVTVRLADGLAKIENIRVVALQSALPAAGTPQADFVLSGELQQGEGTWDAQVRMTRTADREVVWTAPATITVGDAELSLQQSRLAASIGHPLAVRISTLLDAAAKPTESGRGASPGSANVVIEQATASILRTTRDRFATAQTMLEKALAGDPENVDLAVSLAALQLRGIQMVWYSPADSAAAETRARAILERALQVKPSSIPVLEAYCRFLNATNEFVESLVACARTLNFDPWNGLALYHIGLAQLQLGRFEDALATFKQADRFDTPQVSRWTWLLGAGMTYLFMGRSEEALPWLLRSIAITPASGRPYMLLAAAYQQLGRPDDAKAAMDKALALRPGSNTSNVKLPPKNASAAFLAAGASLERVFVAAGLPER</sequence>
<dbReference type="InterPro" id="IPR036388">
    <property type="entry name" value="WH-like_DNA-bd_sf"/>
</dbReference>
<keyword evidence="2 4" id="KW-0802">TPR repeat</keyword>
<protein>
    <submittedName>
        <fullName evidence="8">Lysine decarboxylase transcriptional regulator, CadC</fullName>
    </submittedName>
</protein>
<dbReference type="eggNOG" id="COG0457">
    <property type="taxonomic scope" value="Bacteria"/>
</dbReference>
<feature type="region of interest" description="Disordered" evidence="6">
    <location>
        <begin position="105"/>
        <end position="136"/>
    </location>
</feature>
<dbReference type="PANTHER" id="PTHR12558">
    <property type="entry name" value="CELL DIVISION CYCLE 16,23,27"/>
    <property type="match status" value="1"/>
</dbReference>
<evidence type="ECO:0000256" key="1">
    <source>
        <dbReference type="ARBA" id="ARBA00022737"/>
    </source>
</evidence>
<dbReference type="PROSITE" id="PS51755">
    <property type="entry name" value="OMPR_PHOB"/>
    <property type="match status" value="1"/>
</dbReference>
<feature type="domain" description="OmpR/PhoB-type" evidence="7">
    <location>
        <begin position="1"/>
        <end position="97"/>
    </location>
</feature>
<keyword evidence="1" id="KW-0677">Repeat</keyword>
<dbReference type="InterPro" id="IPR016032">
    <property type="entry name" value="Sig_transdc_resp-reg_C-effctor"/>
</dbReference>
<dbReference type="AlphaFoldDB" id="Q1QIX2"/>
<evidence type="ECO:0000256" key="4">
    <source>
        <dbReference type="PROSITE-ProRule" id="PRU00339"/>
    </source>
</evidence>
<evidence type="ECO:0000256" key="6">
    <source>
        <dbReference type="SAM" id="MobiDB-lite"/>
    </source>
</evidence>
<evidence type="ECO:0000256" key="3">
    <source>
        <dbReference type="ARBA" id="ARBA00023125"/>
    </source>
</evidence>
<proteinExistence type="predicted"/>
<feature type="DNA-binding region" description="OmpR/PhoB-type" evidence="5">
    <location>
        <begin position="1"/>
        <end position="97"/>
    </location>
</feature>
<dbReference type="KEGG" id="nha:Nham_3088"/>
<dbReference type="GO" id="GO:0000160">
    <property type="term" value="P:phosphorelay signal transduction system"/>
    <property type="evidence" value="ECO:0007669"/>
    <property type="project" value="InterPro"/>
</dbReference>
<reference evidence="8 9" key="1">
    <citation type="submission" date="2006-03" db="EMBL/GenBank/DDBJ databases">
        <title>Complete sequence of chromosome of Nitrobacter hamburgensis X14.</title>
        <authorList>
            <consortium name="US DOE Joint Genome Institute"/>
            <person name="Copeland A."/>
            <person name="Lucas S."/>
            <person name="Lapidus A."/>
            <person name="Barry K."/>
            <person name="Detter J.C."/>
            <person name="Glavina del Rio T."/>
            <person name="Hammon N."/>
            <person name="Israni S."/>
            <person name="Dalin E."/>
            <person name="Tice H."/>
            <person name="Pitluck S."/>
            <person name="Chain P."/>
            <person name="Malfatti S."/>
            <person name="Shin M."/>
            <person name="Vergez L."/>
            <person name="Schmutz J."/>
            <person name="Larimer F."/>
            <person name="Land M."/>
            <person name="Hauser L."/>
            <person name="Kyrpides N."/>
            <person name="Ivanova N."/>
            <person name="Ward B."/>
            <person name="Arp D."/>
            <person name="Klotz M."/>
            <person name="Stein L."/>
            <person name="O'Mullan G."/>
            <person name="Starkenburg S."/>
            <person name="Sayavedra L."/>
            <person name="Poret-Peterson A.T."/>
            <person name="Gentry M.E."/>
            <person name="Bruce D."/>
            <person name="Richardson P."/>
        </authorList>
    </citation>
    <scope>NUCLEOTIDE SEQUENCE [LARGE SCALE GENOMIC DNA]</scope>
    <source>
        <strain evidence="9">DSM 10229 / NCIMB 13809 / X14</strain>
    </source>
</reference>
<accession>Q1QIX2</accession>
<dbReference type="GO" id="GO:0003677">
    <property type="term" value="F:DNA binding"/>
    <property type="evidence" value="ECO:0007669"/>
    <property type="project" value="UniProtKB-UniRule"/>
</dbReference>
<dbReference type="Pfam" id="PF07719">
    <property type="entry name" value="TPR_2"/>
    <property type="match status" value="1"/>
</dbReference>
<keyword evidence="3 5" id="KW-0238">DNA-binding</keyword>
<dbReference type="GO" id="GO:0006355">
    <property type="term" value="P:regulation of DNA-templated transcription"/>
    <property type="evidence" value="ECO:0007669"/>
    <property type="project" value="InterPro"/>
</dbReference>
<dbReference type="SMART" id="SM00862">
    <property type="entry name" value="Trans_reg_C"/>
    <property type="match status" value="1"/>
</dbReference>
<dbReference type="RefSeq" id="WP_011511484.1">
    <property type="nucleotide sequence ID" value="NC_007964.1"/>
</dbReference>
<evidence type="ECO:0000259" key="7">
    <source>
        <dbReference type="PROSITE" id="PS51755"/>
    </source>
</evidence>
<dbReference type="Pfam" id="PF13181">
    <property type="entry name" value="TPR_8"/>
    <property type="match status" value="1"/>
</dbReference>
<dbReference type="eggNOG" id="COG3710">
    <property type="taxonomic scope" value="Bacteria"/>
</dbReference>
<dbReference type="Gene3D" id="1.25.40.10">
    <property type="entry name" value="Tetratricopeptide repeat domain"/>
    <property type="match status" value="2"/>
</dbReference>
<dbReference type="InterPro" id="IPR013105">
    <property type="entry name" value="TPR_2"/>
</dbReference>
<dbReference type="InterPro" id="IPR019734">
    <property type="entry name" value="TPR_rpt"/>
</dbReference>
<dbReference type="Gene3D" id="1.10.10.10">
    <property type="entry name" value="Winged helix-like DNA-binding domain superfamily/Winged helix DNA-binding domain"/>
    <property type="match status" value="1"/>
</dbReference>
<dbReference type="SMART" id="SM00028">
    <property type="entry name" value="TPR"/>
    <property type="match status" value="3"/>
</dbReference>
<evidence type="ECO:0000313" key="9">
    <source>
        <dbReference type="Proteomes" id="UP000001953"/>
    </source>
</evidence>